<protein>
    <submittedName>
        <fullName evidence="2">Uncharacterized protein</fullName>
    </submittedName>
</protein>
<evidence type="ECO:0000313" key="2">
    <source>
        <dbReference type="EMBL" id="OVA00920.1"/>
    </source>
</evidence>
<feature type="region of interest" description="Disordered" evidence="1">
    <location>
        <begin position="160"/>
        <end position="222"/>
    </location>
</feature>
<accession>A0A200PRT0</accession>
<feature type="compositionally biased region" description="Basic and acidic residues" evidence="1">
    <location>
        <begin position="177"/>
        <end position="199"/>
    </location>
</feature>
<dbReference type="InParanoid" id="A0A200PRT0"/>
<gene>
    <name evidence="2" type="ORF">BVC80_9081g85</name>
</gene>
<dbReference type="PANTHER" id="PTHR33167:SF26">
    <property type="entry name" value="EXPRESSED PROTEIN"/>
    <property type="match status" value="1"/>
</dbReference>
<dbReference type="Proteomes" id="UP000195402">
    <property type="component" value="Unassembled WGS sequence"/>
</dbReference>
<dbReference type="STRING" id="56857.A0A200PRT0"/>
<feature type="region of interest" description="Disordered" evidence="1">
    <location>
        <begin position="254"/>
        <end position="298"/>
    </location>
</feature>
<comment type="caution">
    <text evidence="2">The sequence shown here is derived from an EMBL/GenBank/DDBJ whole genome shotgun (WGS) entry which is preliminary data.</text>
</comment>
<dbReference type="OMA" id="MGTKLEC"/>
<feature type="compositionally biased region" description="Polar residues" evidence="1">
    <location>
        <begin position="254"/>
        <end position="274"/>
    </location>
</feature>
<feature type="region of interest" description="Disordered" evidence="1">
    <location>
        <begin position="100"/>
        <end position="122"/>
    </location>
</feature>
<evidence type="ECO:0000256" key="1">
    <source>
        <dbReference type="SAM" id="MobiDB-lite"/>
    </source>
</evidence>
<keyword evidence="3" id="KW-1185">Reference proteome</keyword>
<dbReference type="EMBL" id="MVGT01004285">
    <property type="protein sequence ID" value="OVA00920.1"/>
    <property type="molecule type" value="Genomic_DNA"/>
</dbReference>
<sequence>MGTELQHPVDLLTTLKRIKTCESVTNSGCWEIFKNRSVKHKLTSTETDQLQHSMDRLLEQYDRESVRTTMLKQEEIFKEQVQELHRLYEVQKTLVAELRNNKSRLHSPNNPSPRAPVNTDNQTRLWSTRTGLETNNSPFSNWNQSTQTYSGHNFHQLLSVRTEPSSQEQSSTSCSRDNLRKPKGFDLERPAEDLSRDMEVQPGSSSLRSSKDKMSIKSSNDQHFYTDGDTEVELTLSIGFGSNTKKPKNCQHISTLELSPNHKQTRQMDSSMSIRNRGDENSTSTAANASFDRESLQKPPWLLQTLSLNRT</sequence>
<organism evidence="2 3">
    <name type="scientific">Macleaya cordata</name>
    <name type="common">Five-seeded plume-poppy</name>
    <name type="synonym">Bocconia cordata</name>
    <dbReference type="NCBI Taxonomy" id="56857"/>
    <lineage>
        <taxon>Eukaryota</taxon>
        <taxon>Viridiplantae</taxon>
        <taxon>Streptophyta</taxon>
        <taxon>Embryophyta</taxon>
        <taxon>Tracheophyta</taxon>
        <taxon>Spermatophyta</taxon>
        <taxon>Magnoliopsida</taxon>
        <taxon>Ranunculales</taxon>
        <taxon>Papaveraceae</taxon>
        <taxon>Papaveroideae</taxon>
        <taxon>Macleaya</taxon>
    </lineage>
</organism>
<name>A0A200PRT0_MACCD</name>
<reference evidence="2 3" key="1">
    <citation type="journal article" date="2017" name="Mol. Plant">
        <title>The Genome of Medicinal Plant Macleaya cordata Provides New Insights into Benzylisoquinoline Alkaloids Metabolism.</title>
        <authorList>
            <person name="Liu X."/>
            <person name="Liu Y."/>
            <person name="Huang P."/>
            <person name="Ma Y."/>
            <person name="Qing Z."/>
            <person name="Tang Q."/>
            <person name="Cao H."/>
            <person name="Cheng P."/>
            <person name="Zheng Y."/>
            <person name="Yuan Z."/>
            <person name="Zhou Y."/>
            <person name="Liu J."/>
            <person name="Tang Z."/>
            <person name="Zhuo Y."/>
            <person name="Zhang Y."/>
            <person name="Yu L."/>
            <person name="Huang J."/>
            <person name="Yang P."/>
            <person name="Peng Q."/>
            <person name="Zhang J."/>
            <person name="Jiang W."/>
            <person name="Zhang Z."/>
            <person name="Lin K."/>
            <person name="Ro D.K."/>
            <person name="Chen X."/>
            <person name="Xiong X."/>
            <person name="Shang Y."/>
            <person name="Huang S."/>
            <person name="Zeng J."/>
        </authorList>
    </citation>
    <scope>NUCLEOTIDE SEQUENCE [LARGE SCALE GENOMIC DNA]</scope>
    <source>
        <strain evidence="3">cv. BLH2017</strain>
        <tissue evidence="2">Root</tissue>
    </source>
</reference>
<dbReference type="OrthoDB" id="1928288at2759"/>
<dbReference type="PANTHER" id="PTHR33167">
    <property type="entry name" value="TRANSCRIPTION FACTOR, PUTATIVE (DUF863)-RELATED"/>
    <property type="match status" value="1"/>
</dbReference>
<dbReference type="AlphaFoldDB" id="A0A200PRT0"/>
<proteinExistence type="predicted"/>
<evidence type="ECO:0000313" key="3">
    <source>
        <dbReference type="Proteomes" id="UP000195402"/>
    </source>
</evidence>
<feature type="compositionally biased region" description="Low complexity" evidence="1">
    <location>
        <begin position="162"/>
        <end position="175"/>
    </location>
</feature>